<dbReference type="RefSeq" id="WP_390199083.1">
    <property type="nucleotide sequence ID" value="NZ_JBHSDV010000003.1"/>
</dbReference>
<accession>A0ABV8VWD0</accession>
<dbReference type="EMBL" id="JBHSDV010000003">
    <property type="protein sequence ID" value="MFC4388212.1"/>
    <property type="molecule type" value="Genomic_DNA"/>
</dbReference>
<evidence type="ECO:0000313" key="2">
    <source>
        <dbReference type="Proteomes" id="UP001595880"/>
    </source>
</evidence>
<proteinExistence type="predicted"/>
<comment type="caution">
    <text evidence="1">The sequence shown here is derived from an EMBL/GenBank/DDBJ whole genome shotgun (WGS) entry which is preliminary data.</text>
</comment>
<sequence length="111" mass="12757">MKWLISILCVFTIAIWGTIIWTYAGVKATDVTVASHHYNINSELNKKVRVFNYFDTIESKQYANHSQDGSKEEERQQDKLTTSLEQHIGYINPNRALSIDVVLEALNIQTQ</sequence>
<evidence type="ECO:0000313" key="1">
    <source>
        <dbReference type="EMBL" id="MFC4388212.1"/>
    </source>
</evidence>
<protein>
    <submittedName>
        <fullName evidence="1">Uncharacterized protein</fullName>
    </submittedName>
</protein>
<organism evidence="1 2">
    <name type="scientific">Gracilibacillus marinus</name>
    <dbReference type="NCBI Taxonomy" id="630535"/>
    <lineage>
        <taxon>Bacteria</taxon>
        <taxon>Bacillati</taxon>
        <taxon>Bacillota</taxon>
        <taxon>Bacilli</taxon>
        <taxon>Bacillales</taxon>
        <taxon>Bacillaceae</taxon>
        <taxon>Gracilibacillus</taxon>
    </lineage>
</organism>
<dbReference type="Proteomes" id="UP001595880">
    <property type="component" value="Unassembled WGS sequence"/>
</dbReference>
<reference evidence="2" key="1">
    <citation type="journal article" date="2019" name="Int. J. Syst. Evol. Microbiol.">
        <title>The Global Catalogue of Microorganisms (GCM) 10K type strain sequencing project: providing services to taxonomists for standard genome sequencing and annotation.</title>
        <authorList>
            <consortium name="The Broad Institute Genomics Platform"/>
            <consortium name="The Broad Institute Genome Sequencing Center for Infectious Disease"/>
            <person name="Wu L."/>
            <person name="Ma J."/>
        </authorList>
    </citation>
    <scope>NUCLEOTIDE SEQUENCE [LARGE SCALE GENOMIC DNA]</scope>
    <source>
        <strain evidence="2">KACC 14058</strain>
    </source>
</reference>
<name>A0ABV8VWD0_9BACI</name>
<gene>
    <name evidence="1" type="ORF">ACFOZ1_10415</name>
</gene>
<keyword evidence="2" id="KW-1185">Reference proteome</keyword>